<gene>
    <name evidence="2" type="ORF">EA473_19960</name>
</gene>
<dbReference type="InterPro" id="IPR041025">
    <property type="entry name" value="HNH_repeat"/>
</dbReference>
<sequence length="263" mass="30559">MDELGAYAAGTYKDHFNSWTNALQLVGYEPIQKYRVSKEAILDDIASLADALGKPPTASEMRSKGKYSVKLAQNHFGSWNKALQAAGYDPHHRHRISDEALFEEIRRLVDELDKVPTAQEMRDHGQYSHRPYFRRWDSWQAAIQAAEYEPVGYPSGPENHKWKEQSAHEWRGYGDNWRVQRLKALKHDDFTCQTPGCERTQKEHREEFGVGLNIHHIRPLSTFGETESEVDFERANQLDNLVTVCVEHHYLWERASPLRLDTR</sequence>
<accession>A0A3N6LND8</accession>
<keyword evidence="2" id="KW-0378">Hydrolase</keyword>
<dbReference type="InterPro" id="IPR003615">
    <property type="entry name" value="HNH_nuc"/>
</dbReference>
<dbReference type="GO" id="GO:0004519">
    <property type="term" value="F:endonuclease activity"/>
    <property type="evidence" value="ECO:0007669"/>
    <property type="project" value="UniProtKB-KW"/>
</dbReference>
<evidence type="ECO:0000259" key="1">
    <source>
        <dbReference type="SMART" id="SM00507"/>
    </source>
</evidence>
<keyword evidence="3" id="KW-1185">Reference proteome</keyword>
<dbReference type="EMBL" id="REGA01000023">
    <property type="protein sequence ID" value="RQG90873.1"/>
    <property type="molecule type" value="Genomic_DNA"/>
</dbReference>
<proteinExistence type="predicted"/>
<feature type="domain" description="HNH nuclease" evidence="1">
    <location>
        <begin position="180"/>
        <end position="250"/>
    </location>
</feature>
<evidence type="ECO:0000313" key="2">
    <source>
        <dbReference type="EMBL" id="RQG90873.1"/>
    </source>
</evidence>
<dbReference type="Pfam" id="PF18780">
    <property type="entry name" value="HNH_repeat"/>
    <property type="match status" value="3"/>
</dbReference>
<dbReference type="CDD" id="cd00085">
    <property type="entry name" value="HNHc"/>
    <property type="match status" value="1"/>
</dbReference>
<protein>
    <submittedName>
        <fullName evidence="2">HNH endonuclease</fullName>
    </submittedName>
</protein>
<name>A0A3N6LND8_NATCH</name>
<reference evidence="2 3" key="1">
    <citation type="submission" date="2018-10" db="EMBL/GenBank/DDBJ databases">
        <title>Natrarchaeobius chitinivorans gen. nov., sp. nov., and Natrarchaeobius haloalkaliphilus sp. nov., alkaliphilic, chitin-utilizing haloarchaea from hypersaline alkaline lakes.</title>
        <authorList>
            <person name="Sorokin D.Y."/>
            <person name="Elcheninov A.G."/>
            <person name="Kostrikina N.A."/>
            <person name="Bale N.J."/>
            <person name="Sinninghe Damste J.S."/>
            <person name="Khijniak T.V."/>
            <person name="Kublanov I.V."/>
            <person name="Toshchakov S.V."/>
        </authorList>
    </citation>
    <scope>NUCLEOTIDE SEQUENCE [LARGE SCALE GENOMIC DNA]</scope>
    <source>
        <strain evidence="2 3">AArcht4T</strain>
    </source>
</reference>
<dbReference type="SMART" id="SM00507">
    <property type="entry name" value="HNHc"/>
    <property type="match status" value="1"/>
</dbReference>
<dbReference type="Proteomes" id="UP000282323">
    <property type="component" value="Unassembled WGS sequence"/>
</dbReference>
<evidence type="ECO:0000313" key="3">
    <source>
        <dbReference type="Proteomes" id="UP000282323"/>
    </source>
</evidence>
<keyword evidence="2" id="KW-0255">Endonuclease</keyword>
<organism evidence="2 3">
    <name type="scientific">Natrarchaeobius chitinivorans</name>
    <dbReference type="NCBI Taxonomy" id="1679083"/>
    <lineage>
        <taxon>Archaea</taxon>
        <taxon>Methanobacteriati</taxon>
        <taxon>Methanobacteriota</taxon>
        <taxon>Stenosarchaea group</taxon>
        <taxon>Halobacteria</taxon>
        <taxon>Halobacteriales</taxon>
        <taxon>Natrialbaceae</taxon>
        <taxon>Natrarchaeobius</taxon>
    </lineage>
</organism>
<comment type="caution">
    <text evidence="2">The sequence shown here is derived from an EMBL/GenBank/DDBJ whole genome shotgun (WGS) entry which is preliminary data.</text>
</comment>
<dbReference type="AlphaFoldDB" id="A0A3N6LND8"/>
<keyword evidence="2" id="KW-0540">Nuclease</keyword>